<evidence type="ECO:0000256" key="4">
    <source>
        <dbReference type="ARBA" id="ARBA00022692"/>
    </source>
</evidence>
<keyword evidence="9" id="KW-0807">Transducer</keyword>
<evidence type="ECO:0000259" key="11">
    <source>
        <dbReference type="PROSITE" id="PS50262"/>
    </source>
</evidence>
<dbReference type="OrthoDB" id="10042731at2759"/>
<evidence type="ECO:0000256" key="6">
    <source>
        <dbReference type="ARBA" id="ARBA00023040"/>
    </source>
</evidence>
<protein>
    <submittedName>
        <fullName evidence="12">Olfactory receptor 11H12-like</fullName>
    </submittedName>
</protein>
<keyword evidence="6" id="KW-0297">G-protein coupled receptor</keyword>
<keyword evidence="13" id="KW-1185">Reference proteome</keyword>
<dbReference type="AlphaFoldDB" id="A0A8J5SZJ9"/>
<keyword evidence="8 12" id="KW-0675">Receptor</keyword>
<dbReference type="PANTHER" id="PTHR24249:SF372">
    <property type="entry name" value="G-PROTEIN COUPLED RECEPTORS FAMILY 1 PROFILE DOMAIN-CONTAINING PROTEIN"/>
    <property type="match status" value="1"/>
</dbReference>
<evidence type="ECO:0000256" key="9">
    <source>
        <dbReference type="ARBA" id="ARBA00023224"/>
    </source>
</evidence>
<dbReference type="PROSITE" id="PS00237">
    <property type="entry name" value="G_PROTEIN_RECEP_F1_1"/>
    <property type="match status" value="1"/>
</dbReference>
<feature type="domain" description="G-protein coupled receptors family 1 profile" evidence="11">
    <location>
        <begin position="35"/>
        <end position="283"/>
    </location>
</feature>
<reference evidence="12" key="1">
    <citation type="journal article" date="2021" name="Sci. Adv.">
        <title>The American lobster genome reveals insights on longevity, neural, and immune adaptations.</title>
        <authorList>
            <person name="Polinski J.M."/>
            <person name="Zimin A.V."/>
            <person name="Clark K.F."/>
            <person name="Kohn A.B."/>
            <person name="Sadowski N."/>
            <person name="Timp W."/>
            <person name="Ptitsyn A."/>
            <person name="Khanna P."/>
            <person name="Romanova D.Y."/>
            <person name="Williams P."/>
            <person name="Greenwood S.J."/>
            <person name="Moroz L.L."/>
            <person name="Walt D.R."/>
            <person name="Bodnar A.G."/>
        </authorList>
    </citation>
    <scope>NUCLEOTIDE SEQUENCE</scope>
    <source>
        <strain evidence="12">GMGI-L3</strain>
    </source>
</reference>
<dbReference type="EMBL" id="JAHLQT010012106">
    <property type="protein sequence ID" value="KAG7171466.1"/>
    <property type="molecule type" value="Genomic_DNA"/>
</dbReference>
<keyword evidence="5 10" id="KW-1133">Transmembrane helix</keyword>
<dbReference type="GO" id="GO:0004930">
    <property type="term" value="F:G protein-coupled receptor activity"/>
    <property type="evidence" value="ECO:0007669"/>
    <property type="project" value="UniProtKB-KW"/>
</dbReference>
<feature type="transmembrane region" description="Helical" evidence="10">
    <location>
        <begin position="123"/>
        <end position="149"/>
    </location>
</feature>
<evidence type="ECO:0000256" key="1">
    <source>
        <dbReference type="ARBA" id="ARBA00004651"/>
    </source>
</evidence>
<feature type="transmembrane region" description="Helical" evidence="10">
    <location>
        <begin position="169"/>
        <end position="192"/>
    </location>
</feature>
<feature type="transmembrane region" description="Helical" evidence="10">
    <location>
        <begin position="20"/>
        <end position="45"/>
    </location>
</feature>
<gene>
    <name evidence="12" type="primary">OR11H12-L</name>
    <name evidence="12" type="ORF">Hamer_G018585</name>
</gene>
<evidence type="ECO:0000313" key="12">
    <source>
        <dbReference type="EMBL" id="KAG7171466.1"/>
    </source>
</evidence>
<comment type="similarity">
    <text evidence="2">Belongs to the G-protein coupled receptor 1 family.</text>
</comment>
<organism evidence="12 13">
    <name type="scientific">Homarus americanus</name>
    <name type="common">American lobster</name>
    <dbReference type="NCBI Taxonomy" id="6706"/>
    <lineage>
        <taxon>Eukaryota</taxon>
        <taxon>Metazoa</taxon>
        <taxon>Ecdysozoa</taxon>
        <taxon>Arthropoda</taxon>
        <taxon>Crustacea</taxon>
        <taxon>Multicrustacea</taxon>
        <taxon>Malacostraca</taxon>
        <taxon>Eumalacostraca</taxon>
        <taxon>Eucarida</taxon>
        <taxon>Decapoda</taxon>
        <taxon>Pleocyemata</taxon>
        <taxon>Astacidea</taxon>
        <taxon>Nephropoidea</taxon>
        <taxon>Nephropidae</taxon>
        <taxon>Homarus</taxon>
    </lineage>
</organism>
<proteinExistence type="inferred from homology"/>
<dbReference type="Proteomes" id="UP000747542">
    <property type="component" value="Unassembled WGS sequence"/>
</dbReference>
<evidence type="ECO:0000313" key="13">
    <source>
        <dbReference type="Proteomes" id="UP000747542"/>
    </source>
</evidence>
<dbReference type="Pfam" id="PF00001">
    <property type="entry name" value="7tm_1"/>
    <property type="match status" value="1"/>
</dbReference>
<feature type="transmembrane region" description="Helical" evidence="10">
    <location>
        <begin position="93"/>
        <end position="111"/>
    </location>
</feature>
<evidence type="ECO:0000256" key="3">
    <source>
        <dbReference type="ARBA" id="ARBA00022475"/>
    </source>
</evidence>
<evidence type="ECO:0000256" key="7">
    <source>
        <dbReference type="ARBA" id="ARBA00023136"/>
    </source>
</evidence>
<keyword evidence="4 10" id="KW-0812">Transmembrane</keyword>
<sequence length="324" mass="36657">MSLNDTMVEGKHTFDCKLLVYVMFSAATLAECLLAGYITICNHGLRERLATSFSNSLIISIGIFSTLSFFFGVLLLTVPIFSYMSLAGCFVRMVQRYLSLVSCLTLTCLALDRYIAICRPLRYYNLITVFRCRLLCSLCWMSPIILLLLPCVVELPTMCNNGRTNMTFLVAYSVLYTIGAFINLVFYVLVALEFRWDYRTQPHSDDKEATEAVVRYKTARSALLVFMLYAILSLPHTLLPLASRILGQDLVPQLLVDGGHLIHRLHLLLFLPMYAWASNSFLASLKAWAIHRWRKITCSSPNTPRLEMAPRKASFVDNTSIGTL</sequence>
<comment type="caution">
    <text evidence="12">The sequence shown here is derived from an EMBL/GenBank/DDBJ whole genome shotgun (WGS) entry which is preliminary data.</text>
</comment>
<evidence type="ECO:0000256" key="2">
    <source>
        <dbReference type="ARBA" id="ARBA00010663"/>
    </source>
</evidence>
<evidence type="ECO:0000256" key="8">
    <source>
        <dbReference type="ARBA" id="ARBA00023170"/>
    </source>
</evidence>
<feature type="transmembrane region" description="Helical" evidence="10">
    <location>
        <begin position="265"/>
        <end position="285"/>
    </location>
</feature>
<name>A0A8J5SZJ9_HOMAM</name>
<feature type="transmembrane region" description="Helical" evidence="10">
    <location>
        <begin position="57"/>
        <end position="81"/>
    </location>
</feature>
<dbReference type="InterPro" id="IPR017452">
    <property type="entry name" value="GPCR_Rhodpsn_7TM"/>
</dbReference>
<accession>A0A8J5SZJ9</accession>
<dbReference type="GO" id="GO:0005886">
    <property type="term" value="C:plasma membrane"/>
    <property type="evidence" value="ECO:0007669"/>
    <property type="project" value="UniProtKB-SubCell"/>
</dbReference>
<comment type="subcellular location">
    <subcellularLocation>
        <location evidence="1">Cell membrane</location>
        <topology evidence="1">Multi-pass membrane protein</topology>
    </subcellularLocation>
</comment>
<evidence type="ECO:0000256" key="5">
    <source>
        <dbReference type="ARBA" id="ARBA00022989"/>
    </source>
</evidence>
<dbReference type="CDD" id="cd00637">
    <property type="entry name" value="7tm_classA_rhodopsin-like"/>
    <property type="match status" value="1"/>
</dbReference>
<keyword evidence="3" id="KW-1003">Cell membrane</keyword>
<dbReference type="PROSITE" id="PS50262">
    <property type="entry name" value="G_PROTEIN_RECEP_F1_2"/>
    <property type="match status" value="1"/>
</dbReference>
<dbReference type="InterPro" id="IPR050569">
    <property type="entry name" value="TAAR"/>
</dbReference>
<keyword evidence="7 10" id="KW-0472">Membrane</keyword>
<evidence type="ECO:0000256" key="10">
    <source>
        <dbReference type="SAM" id="Phobius"/>
    </source>
</evidence>
<feature type="transmembrane region" description="Helical" evidence="10">
    <location>
        <begin position="223"/>
        <end position="245"/>
    </location>
</feature>
<dbReference type="InterPro" id="IPR000276">
    <property type="entry name" value="GPCR_Rhodpsn"/>
</dbReference>
<dbReference type="SUPFAM" id="SSF81321">
    <property type="entry name" value="Family A G protein-coupled receptor-like"/>
    <property type="match status" value="1"/>
</dbReference>
<dbReference type="PANTHER" id="PTHR24249">
    <property type="entry name" value="HISTAMINE RECEPTOR-RELATED G-PROTEIN COUPLED RECEPTOR"/>
    <property type="match status" value="1"/>
</dbReference>